<feature type="compositionally biased region" description="Polar residues" evidence="1">
    <location>
        <begin position="1172"/>
        <end position="1184"/>
    </location>
</feature>
<feature type="compositionally biased region" description="Basic and acidic residues" evidence="1">
    <location>
        <begin position="446"/>
        <end position="456"/>
    </location>
</feature>
<feature type="compositionally biased region" description="Low complexity" evidence="1">
    <location>
        <begin position="310"/>
        <end position="322"/>
    </location>
</feature>
<feature type="compositionally biased region" description="Basic and acidic residues" evidence="1">
    <location>
        <begin position="856"/>
        <end position="888"/>
    </location>
</feature>
<dbReference type="Proteomes" id="UP000186601">
    <property type="component" value="Unassembled WGS sequence"/>
</dbReference>
<feature type="region of interest" description="Disordered" evidence="1">
    <location>
        <begin position="140"/>
        <end position="202"/>
    </location>
</feature>
<feature type="compositionally biased region" description="Low complexity" evidence="1">
    <location>
        <begin position="582"/>
        <end position="601"/>
    </location>
</feature>
<organism evidence="2 3">
    <name type="scientific">Hermanssonia centrifuga</name>
    <dbReference type="NCBI Taxonomy" id="98765"/>
    <lineage>
        <taxon>Eukaryota</taxon>
        <taxon>Fungi</taxon>
        <taxon>Dikarya</taxon>
        <taxon>Basidiomycota</taxon>
        <taxon>Agaricomycotina</taxon>
        <taxon>Agaricomycetes</taxon>
        <taxon>Polyporales</taxon>
        <taxon>Meruliaceae</taxon>
        <taxon>Hermanssonia</taxon>
    </lineage>
</organism>
<feature type="compositionally biased region" description="Polar residues" evidence="1">
    <location>
        <begin position="1101"/>
        <end position="1119"/>
    </location>
</feature>
<feature type="compositionally biased region" description="Polar residues" evidence="1">
    <location>
        <begin position="620"/>
        <end position="630"/>
    </location>
</feature>
<feature type="compositionally biased region" description="Low complexity" evidence="1">
    <location>
        <begin position="394"/>
        <end position="412"/>
    </location>
</feature>
<keyword evidence="3" id="KW-1185">Reference proteome</keyword>
<proteinExistence type="predicted"/>
<feature type="compositionally biased region" description="Pro residues" evidence="1">
    <location>
        <begin position="363"/>
        <end position="379"/>
    </location>
</feature>
<feature type="compositionally biased region" description="Polar residues" evidence="1">
    <location>
        <begin position="178"/>
        <end position="193"/>
    </location>
</feature>
<dbReference type="PANTHER" id="PTHR22175:SF0">
    <property type="entry name" value="SMALL ACIDIC PROTEIN"/>
    <property type="match status" value="1"/>
</dbReference>
<comment type="caution">
    <text evidence="2">The sequence shown here is derived from an EMBL/GenBank/DDBJ whole genome shotgun (WGS) entry which is preliminary data.</text>
</comment>
<dbReference type="EMBL" id="MLYV02001285">
    <property type="protein sequence ID" value="PSR71404.1"/>
    <property type="molecule type" value="Genomic_DNA"/>
</dbReference>
<reference evidence="2 3" key="1">
    <citation type="submission" date="2018-02" db="EMBL/GenBank/DDBJ databases">
        <title>Genome sequence of the basidiomycete white-rot fungus Phlebia centrifuga.</title>
        <authorList>
            <person name="Granchi Z."/>
            <person name="Peng M."/>
            <person name="de Vries R.P."/>
            <person name="Hilden K."/>
            <person name="Makela M.R."/>
            <person name="Grigoriev I."/>
            <person name="Riley R."/>
        </authorList>
    </citation>
    <scope>NUCLEOTIDE SEQUENCE [LARGE SCALE GENOMIC DNA]</scope>
    <source>
        <strain evidence="2 3">FBCC195</strain>
    </source>
</reference>
<evidence type="ECO:0000256" key="1">
    <source>
        <dbReference type="SAM" id="MobiDB-lite"/>
    </source>
</evidence>
<feature type="region of interest" description="Disordered" evidence="1">
    <location>
        <begin position="647"/>
        <end position="842"/>
    </location>
</feature>
<evidence type="ECO:0000313" key="3">
    <source>
        <dbReference type="Proteomes" id="UP000186601"/>
    </source>
</evidence>
<feature type="region of interest" description="Disordered" evidence="1">
    <location>
        <begin position="268"/>
        <end position="635"/>
    </location>
</feature>
<feature type="compositionally biased region" description="Basic and acidic residues" evidence="1">
    <location>
        <begin position="971"/>
        <end position="987"/>
    </location>
</feature>
<gene>
    <name evidence="2" type="ORF">PHLCEN_2v12671</name>
</gene>
<feature type="compositionally biased region" description="Polar residues" evidence="1">
    <location>
        <begin position="152"/>
        <end position="164"/>
    </location>
</feature>
<feature type="compositionally biased region" description="Low complexity" evidence="1">
    <location>
        <begin position="1148"/>
        <end position="1171"/>
    </location>
</feature>
<name>A0A2R6NG97_9APHY</name>
<feature type="region of interest" description="Disordered" evidence="1">
    <location>
        <begin position="214"/>
        <end position="249"/>
    </location>
</feature>
<feature type="region of interest" description="Disordered" evidence="1">
    <location>
        <begin position="944"/>
        <end position="1253"/>
    </location>
</feature>
<dbReference type="InterPro" id="IPR026714">
    <property type="entry name" value="SMAP"/>
</dbReference>
<dbReference type="OrthoDB" id="412109at2759"/>
<feature type="region of interest" description="Disordered" evidence="1">
    <location>
        <begin position="856"/>
        <end position="890"/>
    </location>
</feature>
<feature type="compositionally biased region" description="Basic and acidic residues" evidence="1">
    <location>
        <begin position="995"/>
        <end position="1018"/>
    </location>
</feature>
<protein>
    <submittedName>
        <fullName evidence="2">Uncharacterized protein</fullName>
    </submittedName>
</protein>
<sequence>MSTSAPLPMPSGGDFGDTPDIEPDEIWKNRLRGKIESEFSSEVAKARRDKEQRLANRALPESERQLIETNFQATMKSLARIADDRFKDELELERQKRIAMGNMQQTQSAGSVDEENIELHVSDSFIRQQQKILDAIRRSKSGSNRVVEEHVPSQNANDVATSSPIGDEGNVDVGLSQRPRSTQHRYSSSSNARGPSFPPINRAPEHTEVFFAEPEEDPSLNSQSSITRKLSSASMSSARSRQESLRVGGLGRSAASVASRTMNLAISPPVATSMRRDNSTGLAVGSGSASSIPSSPPPMSTFPIRRDSNASVASSRSGVTSSFPRSSIARHGNDPPNTLLAGAQANDSPPASSPLSFTRPTESPVPPSPPPPAPPPPPSRQGQRDGRPSYRSGLSASAPRARSPLSQSSQPATVPISIDTELSDEDRAPLDSEVDVGGQSWRGFPKGKEVRREEGYRAQGVRHRSSAGEFQPRRPESRVSHGPIAIPSAVSPDSPRTPDSYRNRPSSYSSIGPFREPEEFYGVSSPSASRAIHGPQISPVASIGRSVGRKYSVGIEDNARYPSRSPESTRMPYGGPSSWGPRRNSVGSYRSGRSSRSQSSRPEMYNRNAMDDWEPAMSTYEEQSNVGSDQSDMENDWYSMFDLDTKREEDKHRADQWDEEASRREEELKQKEEAVKQKEETLKRKEEEAMQRVEEVRRKEEDVSKMEEDARKMEEDARRKEEEARKREEDTRKKEEEARRREEDSRKKEDELRRRVDDARKKEDEARKREDDARRMEEELRRREEDARRKEDEARKREEDARKKEEDARRKEDDARRKEEDARKKEEDARQRAEEAMRRAEEARIREEALLRKEEEFRRKEEELRRREEELDRREAETKRQEDDKRTSEYLADLAKQDNKRLEEVIVEQKRIAAELAERQEERRRAEQLAEELRIEQQRRADLLAEHEQTRREQQMAKQEARRQQLLFEQEESRRQQKLAEQEEAHRAQLLAQEEEMKQAEDLRKSEDLARQLQREEELGAAEQEQARRAQLLAQEQERARFEAAAEARRRADAEAQQIRRKAAEEEKRKAEAEERHKREEFLKQQEEVRRRAEDRKRQDSLGSTPDSQRSGTPYSSAFPSAGAGAWSIPNRHGSTGSNSSDRTGAPSSSWSSAGSAWSAWSNATSSTQTSGASRTATPASNTAKPAGGAWKTASANGHATPEPSSNRKLSQDEHERSWHERQEETARKQAEQFQKEQERFSRMAQKNQSKSMNKDEVIRVFVDHERQWSHLQTMEIADWNSFPWPALKRPSNPEELTTTAISAYIFSPHNPSDKPDKDRLKEQIRRWHPDRFETKLLPKVRSDDREKVKEGAGQVVRSLNDLLTRAN</sequence>
<feature type="compositionally biased region" description="Basic and acidic residues" evidence="1">
    <location>
        <begin position="1036"/>
        <end position="1054"/>
    </location>
</feature>
<feature type="compositionally biased region" description="Polar residues" evidence="1">
    <location>
        <begin position="1133"/>
        <end position="1147"/>
    </location>
</feature>
<feature type="compositionally biased region" description="Polar residues" evidence="1">
    <location>
        <begin position="345"/>
        <end position="361"/>
    </location>
</feature>
<evidence type="ECO:0000313" key="2">
    <source>
        <dbReference type="EMBL" id="PSR71404.1"/>
    </source>
</evidence>
<feature type="compositionally biased region" description="Basic and acidic residues" evidence="1">
    <location>
        <begin position="1210"/>
        <end position="1242"/>
    </location>
</feature>
<dbReference type="STRING" id="98765.A0A2R6NG97"/>
<feature type="compositionally biased region" description="Polar residues" evidence="1">
    <location>
        <begin position="1194"/>
        <end position="1209"/>
    </location>
</feature>
<feature type="region of interest" description="Disordered" evidence="1">
    <location>
        <begin position="1"/>
        <end position="23"/>
    </location>
</feature>
<accession>A0A2R6NG97</accession>
<feature type="compositionally biased region" description="Basic and acidic residues" evidence="1">
    <location>
        <begin position="944"/>
        <end position="963"/>
    </location>
</feature>
<feature type="compositionally biased region" description="Low complexity" evidence="1">
    <location>
        <begin position="1021"/>
        <end position="1035"/>
    </location>
</feature>
<dbReference type="PANTHER" id="PTHR22175">
    <property type="entry name" value="SMALL ACIDIC PROTEIN-RELATED"/>
    <property type="match status" value="1"/>
</dbReference>
<feature type="compositionally biased region" description="Polar residues" evidence="1">
    <location>
        <begin position="219"/>
        <end position="230"/>
    </location>
</feature>
<feature type="compositionally biased region" description="Basic and acidic residues" evidence="1">
    <location>
        <begin position="1062"/>
        <end position="1100"/>
    </location>
</feature>